<dbReference type="EMBL" id="PYDT01000002">
    <property type="protein sequence ID" value="THU69665.1"/>
    <property type="molecule type" value="Genomic_DNA"/>
</dbReference>
<keyword evidence="3" id="KW-1185">Reference proteome</keyword>
<sequence>MTFRPLSQRQQGAERSTTSSRKVVQVSSLSTGSKPFEIHMVPRDLVQMKEAHDCSFMVTYDS</sequence>
<reference evidence="2 3" key="1">
    <citation type="journal article" date="2019" name="Nat. Plants">
        <title>Genome sequencing of Musa balbisiana reveals subgenome evolution and function divergence in polyploid bananas.</title>
        <authorList>
            <person name="Yao X."/>
        </authorList>
    </citation>
    <scope>NUCLEOTIDE SEQUENCE [LARGE SCALE GENOMIC DNA]</scope>
    <source>
        <strain evidence="3">cv. DH-PKW</strain>
        <tissue evidence="2">Leaves</tissue>
    </source>
</reference>
<evidence type="ECO:0000313" key="2">
    <source>
        <dbReference type="EMBL" id="THU69665.1"/>
    </source>
</evidence>
<gene>
    <name evidence="2" type="ORF">C4D60_Mb08t16780</name>
</gene>
<proteinExistence type="predicted"/>
<evidence type="ECO:0000256" key="1">
    <source>
        <dbReference type="SAM" id="MobiDB-lite"/>
    </source>
</evidence>
<evidence type="ECO:0000313" key="3">
    <source>
        <dbReference type="Proteomes" id="UP000317650"/>
    </source>
</evidence>
<accession>A0A4V4H8Z8</accession>
<dbReference type="AlphaFoldDB" id="A0A4V4H8Z8"/>
<name>A0A4V4H8Z8_MUSBA</name>
<comment type="caution">
    <text evidence="2">The sequence shown here is derived from an EMBL/GenBank/DDBJ whole genome shotgun (WGS) entry which is preliminary data.</text>
</comment>
<protein>
    <submittedName>
        <fullName evidence="2">Uncharacterized protein</fullName>
    </submittedName>
</protein>
<organism evidence="2 3">
    <name type="scientific">Musa balbisiana</name>
    <name type="common">Banana</name>
    <dbReference type="NCBI Taxonomy" id="52838"/>
    <lineage>
        <taxon>Eukaryota</taxon>
        <taxon>Viridiplantae</taxon>
        <taxon>Streptophyta</taxon>
        <taxon>Embryophyta</taxon>
        <taxon>Tracheophyta</taxon>
        <taxon>Spermatophyta</taxon>
        <taxon>Magnoliopsida</taxon>
        <taxon>Liliopsida</taxon>
        <taxon>Zingiberales</taxon>
        <taxon>Musaceae</taxon>
        <taxon>Musa</taxon>
    </lineage>
</organism>
<feature type="region of interest" description="Disordered" evidence="1">
    <location>
        <begin position="1"/>
        <end position="26"/>
    </location>
</feature>
<dbReference type="Proteomes" id="UP000317650">
    <property type="component" value="Chromosome 8"/>
</dbReference>